<proteinExistence type="predicted"/>
<evidence type="ECO:0000256" key="1">
    <source>
        <dbReference type="SAM" id="MobiDB-lite"/>
    </source>
</evidence>
<keyword evidence="3" id="KW-1185">Reference proteome</keyword>
<evidence type="ECO:0000313" key="3">
    <source>
        <dbReference type="Proteomes" id="UP001196413"/>
    </source>
</evidence>
<dbReference type="Gene3D" id="1.10.150.50">
    <property type="entry name" value="Transcription Factor, Ets-1"/>
    <property type="match status" value="1"/>
</dbReference>
<gene>
    <name evidence="2" type="ORF">KIN20_026021</name>
</gene>
<dbReference type="EMBL" id="JAHQIW010005318">
    <property type="protein sequence ID" value="KAJ1365632.1"/>
    <property type="molecule type" value="Genomic_DNA"/>
</dbReference>
<protein>
    <submittedName>
        <fullName evidence="2">Uncharacterized protein</fullName>
    </submittedName>
</protein>
<organism evidence="2 3">
    <name type="scientific">Parelaphostrongylus tenuis</name>
    <name type="common">Meningeal worm</name>
    <dbReference type="NCBI Taxonomy" id="148309"/>
    <lineage>
        <taxon>Eukaryota</taxon>
        <taxon>Metazoa</taxon>
        <taxon>Ecdysozoa</taxon>
        <taxon>Nematoda</taxon>
        <taxon>Chromadorea</taxon>
        <taxon>Rhabditida</taxon>
        <taxon>Rhabditina</taxon>
        <taxon>Rhabditomorpha</taxon>
        <taxon>Strongyloidea</taxon>
        <taxon>Metastrongylidae</taxon>
        <taxon>Parelaphostrongylus</taxon>
    </lineage>
</organism>
<dbReference type="SUPFAM" id="SSF47769">
    <property type="entry name" value="SAM/Pointed domain"/>
    <property type="match status" value="1"/>
</dbReference>
<reference evidence="2" key="1">
    <citation type="submission" date="2021-06" db="EMBL/GenBank/DDBJ databases">
        <title>Parelaphostrongylus tenuis whole genome reference sequence.</title>
        <authorList>
            <person name="Garwood T.J."/>
            <person name="Larsen P.A."/>
            <person name="Fountain-Jones N.M."/>
            <person name="Garbe J.R."/>
            <person name="Macchietto M.G."/>
            <person name="Kania S.A."/>
            <person name="Gerhold R.W."/>
            <person name="Richards J.E."/>
            <person name="Wolf T.M."/>
        </authorList>
    </citation>
    <scope>NUCLEOTIDE SEQUENCE</scope>
    <source>
        <strain evidence="2">MNPRO001-30</strain>
        <tissue evidence="2">Meninges</tissue>
    </source>
</reference>
<comment type="caution">
    <text evidence="2">The sequence shown here is derived from an EMBL/GenBank/DDBJ whole genome shotgun (WGS) entry which is preliminary data.</text>
</comment>
<dbReference type="InterPro" id="IPR013761">
    <property type="entry name" value="SAM/pointed_sf"/>
</dbReference>
<name>A0AAD5N9X1_PARTN</name>
<accession>A0AAD5N9X1</accession>
<dbReference type="Proteomes" id="UP001196413">
    <property type="component" value="Unassembled WGS sequence"/>
</dbReference>
<sequence length="108" mass="11888">MVQPSAVTQMLSVTVLASSQPVKQWTIDKVTSELRKLLDPASVAKFVEHQLDGRSLGLLTTDLLMTHIGLALRPALKVVDFVQSVRKVQERQRSSNGTSEAHVPKEGR</sequence>
<dbReference type="AlphaFoldDB" id="A0AAD5N9X1"/>
<feature type="region of interest" description="Disordered" evidence="1">
    <location>
        <begin position="89"/>
        <end position="108"/>
    </location>
</feature>
<evidence type="ECO:0000313" key="2">
    <source>
        <dbReference type="EMBL" id="KAJ1365632.1"/>
    </source>
</evidence>